<name>A0A6N7XML0_9FIRM</name>
<evidence type="ECO:0000313" key="9">
    <source>
        <dbReference type="Proteomes" id="UP000469523"/>
    </source>
</evidence>
<keyword evidence="4 7" id="KW-0812">Transmembrane</keyword>
<feature type="transmembrane region" description="Helical" evidence="7">
    <location>
        <begin position="89"/>
        <end position="111"/>
    </location>
</feature>
<dbReference type="NCBIfam" id="NF040736">
    <property type="entry name" value="efflux_SaoE"/>
    <property type="match status" value="1"/>
</dbReference>
<dbReference type="InterPro" id="IPR052923">
    <property type="entry name" value="UPF0718"/>
</dbReference>
<reference evidence="8 9" key="1">
    <citation type="submission" date="2019-09" db="EMBL/GenBank/DDBJ databases">
        <title>In-depth cultivation of the pig gut microbiome towards novel bacterial diversity and tailored functional studies.</title>
        <authorList>
            <person name="Wylensek D."/>
            <person name="Hitch T.C.A."/>
            <person name="Clavel T."/>
        </authorList>
    </citation>
    <scope>NUCLEOTIDE SEQUENCE [LARGE SCALE GENOMIC DNA]</scope>
    <source>
        <strain evidence="8 9">WCA3-693-APC-4?</strain>
    </source>
</reference>
<feature type="transmembrane region" description="Helical" evidence="7">
    <location>
        <begin position="332"/>
        <end position="349"/>
    </location>
</feature>
<keyword evidence="9" id="KW-1185">Reference proteome</keyword>
<evidence type="ECO:0000256" key="3">
    <source>
        <dbReference type="ARBA" id="ARBA00022475"/>
    </source>
</evidence>
<keyword evidence="6 7" id="KW-0472">Membrane</keyword>
<dbReference type="PANTHER" id="PTHR34184">
    <property type="entry name" value="UPF0718 PROTEIN YCGR"/>
    <property type="match status" value="1"/>
</dbReference>
<feature type="transmembrane region" description="Helical" evidence="7">
    <location>
        <begin position="118"/>
        <end position="137"/>
    </location>
</feature>
<evidence type="ECO:0000256" key="4">
    <source>
        <dbReference type="ARBA" id="ARBA00022692"/>
    </source>
</evidence>
<keyword evidence="5 7" id="KW-1133">Transmembrane helix</keyword>
<dbReference type="Pfam" id="PF03773">
    <property type="entry name" value="ArsP_1"/>
    <property type="match status" value="1"/>
</dbReference>
<dbReference type="GO" id="GO:0005886">
    <property type="term" value="C:plasma membrane"/>
    <property type="evidence" value="ECO:0007669"/>
    <property type="project" value="UniProtKB-SubCell"/>
</dbReference>
<dbReference type="AlphaFoldDB" id="A0A6N7XML0"/>
<protein>
    <submittedName>
        <fullName evidence="8">Permease</fullName>
    </submittedName>
</protein>
<comment type="subcellular location">
    <subcellularLocation>
        <location evidence="1">Cell membrane</location>
        <topology evidence="1">Multi-pass membrane protein</topology>
    </subcellularLocation>
</comment>
<feature type="transmembrane region" description="Helical" evidence="7">
    <location>
        <begin position="20"/>
        <end position="38"/>
    </location>
</feature>
<accession>A0A6N7XML0</accession>
<feature type="transmembrane region" description="Helical" evidence="7">
    <location>
        <begin position="280"/>
        <end position="301"/>
    </location>
</feature>
<dbReference type="InterPro" id="IPR005524">
    <property type="entry name" value="DUF318"/>
</dbReference>
<proteinExistence type="inferred from homology"/>
<feature type="transmembrane region" description="Helical" evidence="7">
    <location>
        <begin position="250"/>
        <end position="268"/>
    </location>
</feature>
<sequence length="364" mass="39619">MLLGFLKDILLSSINLLNGTSSWLVFSYIIAGLLHDVITPARFHKSLGNTKISSILKATISGMCLPICSCGTIPLGISLYYSGAYVGPTLAFMASTPVLNPIALILSYGLLGKELTMINVVAGFLLPFIIGIIGNNLSGDELRKPNLEEEIMSASLEQTESIPLLEKLKSGIHWAIHDLATVLSKYVVLGMLFGGFILTVFPDSFIQKYLGNPSMLSLWNVAILAALMYVCAVGHIPFIAALIASGASPGAAITFLMAGAATNIPELLSIYKMIGKKTAIIYGLVISIFAFSVGYLTNLWLMPGFEPAINFNRIDRSIESANKFLFTLPEPLKYLCSFIVFLFFLKAIYPKVKDLFRNLAKQTR</sequence>
<dbReference type="PANTHER" id="PTHR34184:SF4">
    <property type="entry name" value="UPF0718 PROTEIN YCGR"/>
    <property type="match status" value="1"/>
</dbReference>
<dbReference type="Proteomes" id="UP000469523">
    <property type="component" value="Unassembled WGS sequence"/>
</dbReference>
<keyword evidence="3" id="KW-1003">Cell membrane</keyword>
<feature type="transmembrane region" description="Helical" evidence="7">
    <location>
        <begin position="218"/>
        <end position="244"/>
    </location>
</feature>
<evidence type="ECO:0000256" key="1">
    <source>
        <dbReference type="ARBA" id="ARBA00004651"/>
    </source>
</evidence>
<evidence type="ECO:0000256" key="6">
    <source>
        <dbReference type="ARBA" id="ARBA00023136"/>
    </source>
</evidence>
<evidence type="ECO:0000256" key="7">
    <source>
        <dbReference type="SAM" id="Phobius"/>
    </source>
</evidence>
<evidence type="ECO:0000256" key="2">
    <source>
        <dbReference type="ARBA" id="ARBA00006386"/>
    </source>
</evidence>
<gene>
    <name evidence="8" type="ORF">FYJ83_17885</name>
</gene>
<feature type="transmembrane region" description="Helical" evidence="7">
    <location>
        <begin position="59"/>
        <end position="83"/>
    </location>
</feature>
<evidence type="ECO:0000256" key="5">
    <source>
        <dbReference type="ARBA" id="ARBA00022989"/>
    </source>
</evidence>
<feature type="transmembrane region" description="Helical" evidence="7">
    <location>
        <begin position="186"/>
        <end position="206"/>
    </location>
</feature>
<dbReference type="EMBL" id="VUNQ01000066">
    <property type="protein sequence ID" value="MSU03331.1"/>
    <property type="molecule type" value="Genomic_DNA"/>
</dbReference>
<evidence type="ECO:0000313" key="8">
    <source>
        <dbReference type="EMBL" id="MSU03331.1"/>
    </source>
</evidence>
<comment type="caution">
    <text evidence="8">The sequence shown here is derived from an EMBL/GenBank/DDBJ whole genome shotgun (WGS) entry which is preliminary data.</text>
</comment>
<organism evidence="8 9">
    <name type="scientific">Tissierella pigra</name>
    <dbReference type="NCBI Taxonomy" id="2607614"/>
    <lineage>
        <taxon>Bacteria</taxon>
        <taxon>Bacillati</taxon>
        <taxon>Bacillota</taxon>
        <taxon>Tissierellia</taxon>
        <taxon>Tissierellales</taxon>
        <taxon>Tissierellaceae</taxon>
        <taxon>Tissierella</taxon>
    </lineage>
</organism>
<comment type="similarity">
    <text evidence="2">Belongs to the UPF0718 family.</text>
</comment>